<dbReference type="Pfam" id="PF00370">
    <property type="entry name" value="FGGY_N"/>
    <property type="match status" value="1"/>
</dbReference>
<dbReference type="PANTHER" id="PTHR43435">
    <property type="entry name" value="RIBULOKINASE"/>
    <property type="match status" value="1"/>
</dbReference>
<dbReference type="FunFam" id="3.30.420.40:FF:000101">
    <property type="entry name" value="FGGY carbohydrate kinase domain-containing protein"/>
    <property type="match status" value="1"/>
</dbReference>
<dbReference type="GO" id="GO:0019150">
    <property type="term" value="F:D-ribulokinase activity"/>
    <property type="evidence" value="ECO:0007669"/>
    <property type="project" value="TreeGrafter"/>
</dbReference>
<dbReference type="InterPro" id="IPR018484">
    <property type="entry name" value="FGGY_N"/>
</dbReference>
<dbReference type="InterPro" id="IPR000577">
    <property type="entry name" value="Carb_kinase_FGGY"/>
</dbReference>
<organism evidence="6">
    <name type="scientific">Alsobacter sp. KACC 23698</name>
    <dbReference type="NCBI Taxonomy" id="3149229"/>
    <lineage>
        <taxon>Bacteria</taxon>
        <taxon>Pseudomonadati</taxon>
        <taxon>Pseudomonadota</taxon>
        <taxon>Alphaproteobacteria</taxon>
        <taxon>Hyphomicrobiales</taxon>
        <taxon>Alsobacteraceae</taxon>
        <taxon>Alsobacter</taxon>
    </lineage>
</organism>
<dbReference type="GO" id="GO:0005737">
    <property type="term" value="C:cytoplasm"/>
    <property type="evidence" value="ECO:0007669"/>
    <property type="project" value="TreeGrafter"/>
</dbReference>
<dbReference type="InterPro" id="IPR006003">
    <property type="entry name" value="FGGY_RbtK-like"/>
</dbReference>
<dbReference type="EMBL" id="CP157484">
    <property type="protein sequence ID" value="XBO41338.1"/>
    <property type="molecule type" value="Genomic_DNA"/>
</dbReference>
<keyword evidence="3 6" id="KW-0418">Kinase</keyword>
<sequence length="559" mass="57833">MADPLTPADATRMRPARSLFIGVDVGTGSARAGVFDAAGALLGVGREAIQIWRDPGDFVEQSSDDIWRACCVAVHGAMAEAGATATEIGGLAFDATCSIAVVAEGGAPLPVGRHGDPRRNVIVWMDHRAVAETAAINAGGHAVLDYVGGAISPEMQTPKLLWLKRHLPETFARAGHFFDLSDFLTWKATGDAARSSCTVTCKWTYLAHADRWDPAFFRAVGLEEIADEGFRRIGERIAPPGAPLGAGLTAEAAEMLGLLPGTAVAASLIDAHAGALGTVGSLDPDGNAPSAVRRLAYIIGTSACIMSSTVEAQFVPGIWGPYRSALLPEFWLNEGGQSAAGAAIDHLVRQHPAFPALAEAAKAAGADVLALLEAEILSRFASPAEACALARDVHVLPDFLGNRSPYADPDVRGAVLGLDLNADRDSLARLYLAALCGLGYAAAEVVEALSARGGQADTIVASGGGARSALVRQIIADATGLPVAVPTTAEPVLLGSAMLAAVAAGRYPSLASAMPAMSRIASTVSPSAGPIRELHAAKRRIFDRLRLLDRDARTAMAAV</sequence>
<reference evidence="6" key="1">
    <citation type="submission" date="2024-05" db="EMBL/GenBank/DDBJ databases">
        <authorList>
            <person name="Kim S."/>
            <person name="Heo J."/>
            <person name="Choi H."/>
            <person name="Choi Y."/>
            <person name="Kwon S.-W."/>
            <person name="Kim Y."/>
        </authorList>
    </citation>
    <scope>NUCLEOTIDE SEQUENCE</scope>
    <source>
        <strain evidence="6">KACC 23698</strain>
    </source>
</reference>
<dbReference type="CDD" id="cd07782">
    <property type="entry name" value="ASKHA_NBD_FGGY_D-RBK"/>
    <property type="match status" value="1"/>
</dbReference>
<gene>
    <name evidence="6" type="ORF">ABEG18_11450</name>
</gene>
<name>A0AAU7JLP5_9HYPH</name>
<evidence type="ECO:0000256" key="3">
    <source>
        <dbReference type="ARBA" id="ARBA00022777"/>
    </source>
</evidence>
<dbReference type="RefSeq" id="WP_406858190.1">
    <property type="nucleotide sequence ID" value="NZ_CP157484.1"/>
</dbReference>
<protein>
    <submittedName>
        <fullName evidence="6">FGGY-family carbohydrate kinase</fullName>
        <ecNumber evidence="6">2.7.1.-</ecNumber>
    </submittedName>
</protein>
<dbReference type="NCBIfam" id="TIGR01315">
    <property type="entry name" value="5C_CHO_kinase"/>
    <property type="match status" value="1"/>
</dbReference>
<proteinExistence type="inferred from homology"/>
<dbReference type="Pfam" id="PF02782">
    <property type="entry name" value="FGGY_C"/>
    <property type="match status" value="1"/>
</dbReference>
<dbReference type="InterPro" id="IPR043129">
    <property type="entry name" value="ATPase_NBD"/>
</dbReference>
<dbReference type="PIRSF" id="PIRSF000538">
    <property type="entry name" value="GlpK"/>
    <property type="match status" value="1"/>
</dbReference>
<dbReference type="EC" id="2.7.1.-" evidence="6"/>
<keyword evidence="2 6" id="KW-0808">Transferase</keyword>
<evidence type="ECO:0000256" key="1">
    <source>
        <dbReference type="ARBA" id="ARBA00009156"/>
    </source>
</evidence>
<dbReference type="GO" id="GO:0019321">
    <property type="term" value="P:pentose metabolic process"/>
    <property type="evidence" value="ECO:0007669"/>
    <property type="project" value="TreeGrafter"/>
</dbReference>
<dbReference type="PANTHER" id="PTHR43435:SF4">
    <property type="entry name" value="FGGY CARBOHYDRATE KINASE DOMAIN-CONTAINING PROTEIN"/>
    <property type="match status" value="1"/>
</dbReference>
<dbReference type="AlphaFoldDB" id="A0AAU7JLP5"/>
<comment type="similarity">
    <text evidence="1">Belongs to the FGGY kinase family.</text>
</comment>
<feature type="domain" description="Carbohydrate kinase FGGY C-terminal" evidence="5">
    <location>
        <begin position="295"/>
        <end position="504"/>
    </location>
</feature>
<evidence type="ECO:0000259" key="5">
    <source>
        <dbReference type="Pfam" id="PF02782"/>
    </source>
</evidence>
<evidence type="ECO:0000313" key="6">
    <source>
        <dbReference type="EMBL" id="XBO41338.1"/>
    </source>
</evidence>
<dbReference type="SUPFAM" id="SSF53067">
    <property type="entry name" value="Actin-like ATPase domain"/>
    <property type="match status" value="2"/>
</dbReference>
<evidence type="ECO:0000259" key="4">
    <source>
        <dbReference type="Pfam" id="PF00370"/>
    </source>
</evidence>
<dbReference type="Gene3D" id="1.20.58.2240">
    <property type="match status" value="1"/>
</dbReference>
<evidence type="ECO:0000256" key="2">
    <source>
        <dbReference type="ARBA" id="ARBA00022679"/>
    </source>
</evidence>
<feature type="domain" description="Carbohydrate kinase FGGY N-terminal" evidence="4">
    <location>
        <begin position="20"/>
        <end position="277"/>
    </location>
</feature>
<accession>A0AAU7JLP5</accession>
<dbReference type="InterPro" id="IPR018485">
    <property type="entry name" value="FGGY_C"/>
</dbReference>
<dbReference type="Gene3D" id="3.30.420.40">
    <property type="match status" value="1"/>
</dbReference>